<dbReference type="GO" id="GO:0008360">
    <property type="term" value="P:regulation of cell shape"/>
    <property type="evidence" value="ECO:0007669"/>
    <property type="project" value="UniProtKB-KW"/>
</dbReference>
<dbReference type="NCBIfam" id="TIGR00219">
    <property type="entry name" value="mreC"/>
    <property type="match status" value="1"/>
</dbReference>
<gene>
    <name evidence="9" type="primary">mreC</name>
    <name evidence="9" type="ORF">IAC80_00550</name>
</gene>
<evidence type="ECO:0000256" key="5">
    <source>
        <dbReference type="PIRNR" id="PIRNR038471"/>
    </source>
</evidence>
<reference evidence="9" key="2">
    <citation type="journal article" date="2021" name="PeerJ">
        <title>Extensive microbial diversity within the chicken gut microbiome revealed by metagenomics and culture.</title>
        <authorList>
            <person name="Gilroy R."/>
            <person name="Ravi A."/>
            <person name="Getino M."/>
            <person name="Pursley I."/>
            <person name="Horton D.L."/>
            <person name="Alikhan N.F."/>
            <person name="Baker D."/>
            <person name="Gharbi K."/>
            <person name="Hall N."/>
            <person name="Watson M."/>
            <person name="Adriaenssens E.M."/>
            <person name="Foster-Nyarko E."/>
            <person name="Jarju S."/>
            <person name="Secka A."/>
            <person name="Antonio M."/>
            <person name="Oren A."/>
            <person name="Chaudhuri R.R."/>
            <person name="La Ragione R."/>
            <person name="Hildebrand F."/>
            <person name="Pallen M.J."/>
        </authorList>
    </citation>
    <scope>NUCLEOTIDE SEQUENCE</scope>
    <source>
        <strain evidence="9">ChiBcec6-7307</strain>
    </source>
</reference>
<comment type="caution">
    <text evidence="9">The sequence shown here is derived from an EMBL/GenBank/DDBJ whole genome shotgun (WGS) entry which is preliminary data.</text>
</comment>
<evidence type="ECO:0000256" key="7">
    <source>
        <dbReference type="SAM" id="MobiDB-lite"/>
    </source>
</evidence>
<dbReference type="AlphaFoldDB" id="A0A9D1T768"/>
<dbReference type="PANTHER" id="PTHR34138">
    <property type="entry name" value="CELL SHAPE-DETERMINING PROTEIN MREC"/>
    <property type="match status" value="1"/>
</dbReference>
<dbReference type="Pfam" id="PF04085">
    <property type="entry name" value="MreC"/>
    <property type="match status" value="1"/>
</dbReference>
<dbReference type="Gene3D" id="2.40.10.350">
    <property type="entry name" value="Rod shape-determining protein MreC, domain 2"/>
    <property type="match status" value="1"/>
</dbReference>
<dbReference type="Proteomes" id="UP000886889">
    <property type="component" value="Unassembled WGS sequence"/>
</dbReference>
<dbReference type="PANTHER" id="PTHR34138:SF1">
    <property type="entry name" value="CELL SHAPE-DETERMINING PROTEIN MREC"/>
    <property type="match status" value="1"/>
</dbReference>
<dbReference type="InterPro" id="IPR042175">
    <property type="entry name" value="Cell/Rod_MreC_2"/>
</dbReference>
<evidence type="ECO:0000259" key="8">
    <source>
        <dbReference type="Pfam" id="PF04085"/>
    </source>
</evidence>
<evidence type="ECO:0000256" key="6">
    <source>
        <dbReference type="SAM" id="Coils"/>
    </source>
</evidence>
<dbReference type="EMBL" id="DVOS01000005">
    <property type="protein sequence ID" value="HIV22404.1"/>
    <property type="molecule type" value="Genomic_DNA"/>
</dbReference>
<evidence type="ECO:0000256" key="4">
    <source>
        <dbReference type="ARBA" id="ARBA00032089"/>
    </source>
</evidence>
<protein>
    <recommendedName>
        <fullName evidence="2 5">Cell shape-determining protein MreC</fullName>
    </recommendedName>
    <alternativeName>
        <fullName evidence="4 5">Cell shape protein MreC</fullName>
    </alternativeName>
</protein>
<dbReference type="GO" id="GO:0005886">
    <property type="term" value="C:plasma membrane"/>
    <property type="evidence" value="ECO:0007669"/>
    <property type="project" value="TreeGrafter"/>
</dbReference>
<evidence type="ECO:0000313" key="10">
    <source>
        <dbReference type="Proteomes" id="UP000886889"/>
    </source>
</evidence>
<evidence type="ECO:0000256" key="3">
    <source>
        <dbReference type="ARBA" id="ARBA00022960"/>
    </source>
</evidence>
<keyword evidence="3 5" id="KW-0133">Cell shape</keyword>
<dbReference type="InterPro" id="IPR007221">
    <property type="entry name" value="MreC"/>
</dbReference>
<evidence type="ECO:0000313" key="9">
    <source>
        <dbReference type="EMBL" id="HIV22404.1"/>
    </source>
</evidence>
<feature type="region of interest" description="Disordered" evidence="7">
    <location>
        <begin position="283"/>
        <end position="323"/>
    </location>
</feature>
<evidence type="ECO:0000256" key="1">
    <source>
        <dbReference type="ARBA" id="ARBA00009369"/>
    </source>
</evidence>
<dbReference type="InterPro" id="IPR042177">
    <property type="entry name" value="Cell/Rod_1"/>
</dbReference>
<comment type="similarity">
    <text evidence="1 5">Belongs to the MreC family.</text>
</comment>
<sequence length="323" mass="35190">MRRKSNEKTTSKVLLILLSLLCAVLILFSLLGDSVTGPVRRVTGSLIAPVQKGINSVGSWLSGLTSNFSDASALREENEALQERVDQLTAENSQLVLDQEELDRLRELFDLSGQYSDYEQIGARVIAKDSGNWYDSFTIDKGSEDGIQVDCNVISGGGLVGIVTEVGPGWSTVRSIIDDNSNVSAMVSTTADTCIIAGNLQLIDQGTLSLVKLTDKGNRVHVGDKVVTSNISEKYLPGILIGYISELNNDANNLTKSGQITPVVDFEHLQEVLVILERKEYVASPEDSLEEEDNQVINDIDQTEEAEEETEEVQTETSAPQQP</sequence>
<accession>A0A9D1T768</accession>
<feature type="domain" description="Rod shape-determining protein MreC beta-barrel core" evidence="8">
    <location>
        <begin position="125"/>
        <end position="275"/>
    </location>
</feature>
<proteinExistence type="inferred from homology"/>
<feature type="coiled-coil region" evidence="6">
    <location>
        <begin position="71"/>
        <end position="98"/>
    </location>
</feature>
<dbReference type="Gene3D" id="2.40.10.340">
    <property type="entry name" value="Rod shape-determining protein MreC, domain 1"/>
    <property type="match status" value="1"/>
</dbReference>
<reference evidence="9" key="1">
    <citation type="submission" date="2020-10" db="EMBL/GenBank/DDBJ databases">
        <authorList>
            <person name="Gilroy R."/>
        </authorList>
    </citation>
    <scope>NUCLEOTIDE SEQUENCE</scope>
    <source>
        <strain evidence="9">ChiBcec6-7307</strain>
    </source>
</reference>
<organism evidence="9 10">
    <name type="scientific">Candidatus Merdiplasma excrementigallinarum</name>
    <dbReference type="NCBI Taxonomy" id="2840864"/>
    <lineage>
        <taxon>Bacteria</taxon>
        <taxon>Bacillati</taxon>
        <taxon>Bacillota</taxon>
        <taxon>Clostridia</taxon>
        <taxon>Lachnospirales</taxon>
        <taxon>Lachnospiraceae</taxon>
        <taxon>Lachnospiraceae incertae sedis</taxon>
        <taxon>Candidatus Merdiplasma</taxon>
    </lineage>
</organism>
<feature type="compositionally biased region" description="Acidic residues" evidence="7">
    <location>
        <begin position="301"/>
        <end position="314"/>
    </location>
</feature>
<dbReference type="PIRSF" id="PIRSF038471">
    <property type="entry name" value="MreC"/>
    <property type="match status" value="1"/>
</dbReference>
<dbReference type="InterPro" id="IPR055342">
    <property type="entry name" value="MreC_beta-barrel_core"/>
</dbReference>
<evidence type="ECO:0000256" key="2">
    <source>
        <dbReference type="ARBA" id="ARBA00013855"/>
    </source>
</evidence>
<comment type="function">
    <text evidence="5">Involved in formation and maintenance of cell shape.</text>
</comment>
<keyword evidence="6" id="KW-0175">Coiled coil</keyword>
<name>A0A9D1T768_9FIRM</name>